<keyword evidence="4 5" id="KW-0472">Membrane</keyword>
<reference evidence="7 8" key="1">
    <citation type="submission" date="2023-07" db="EMBL/GenBank/DDBJ databases">
        <title>Sorghum-associated microbial communities from plants grown in Nebraska, USA.</title>
        <authorList>
            <person name="Schachtman D."/>
        </authorList>
    </citation>
    <scope>NUCLEOTIDE SEQUENCE [LARGE SCALE GENOMIC DNA]</scope>
    <source>
        <strain evidence="7 8">DS2154</strain>
    </source>
</reference>
<organism evidence="7 8">
    <name type="scientific">Caulobacter rhizosphaerae</name>
    <dbReference type="NCBI Taxonomy" id="2010972"/>
    <lineage>
        <taxon>Bacteria</taxon>
        <taxon>Pseudomonadati</taxon>
        <taxon>Pseudomonadota</taxon>
        <taxon>Alphaproteobacteria</taxon>
        <taxon>Caulobacterales</taxon>
        <taxon>Caulobacteraceae</taxon>
        <taxon>Caulobacter</taxon>
    </lineage>
</organism>
<evidence type="ECO:0000256" key="5">
    <source>
        <dbReference type="SAM" id="Phobius"/>
    </source>
</evidence>
<evidence type="ECO:0000313" key="7">
    <source>
        <dbReference type="EMBL" id="MDR6532833.1"/>
    </source>
</evidence>
<feature type="transmembrane region" description="Helical" evidence="5">
    <location>
        <begin position="375"/>
        <end position="395"/>
    </location>
</feature>
<keyword evidence="3 5" id="KW-1133">Transmembrane helix</keyword>
<feature type="domain" description="Major facilitator superfamily (MFS) profile" evidence="6">
    <location>
        <begin position="16"/>
        <end position="401"/>
    </location>
</feature>
<dbReference type="Gene3D" id="1.20.1250.20">
    <property type="entry name" value="MFS general substrate transporter like domains"/>
    <property type="match status" value="2"/>
</dbReference>
<keyword evidence="8" id="KW-1185">Reference proteome</keyword>
<proteinExistence type="predicted"/>
<feature type="transmembrane region" description="Helical" evidence="5">
    <location>
        <begin position="286"/>
        <end position="304"/>
    </location>
</feature>
<dbReference type="PROSITE" id="PS00216">
    <property type="entry name" value="SUGAR_TRANSPORT_1"/>
    <property type="match status" value="1"/>
</dbReference>
<dbReference type="InterPro" id="IPR011701">
    <property type="entry name" value="MFS"/>
</dbReference>
<dbReference type="InterPro" id="IPR036259">
    <property type="entry name" value="MFS_trans_sf"/>
</dbReference>
<dbReference type="EMBL" id="JAVDRL010000010">
    <property type="protein sequence ID" value="MDR6532833.1"/>
    <property type="molecule type" value="Genomic_DNA"/>
</dbReference>
<sequence>MIPQWYRTLDIQGRGTFWTAFAGFVLNALAIQLYPLLLPTIAAVWRLDAFEAGAIASITLIASTAGGWIAGALSDRWGRVRVLQATILLFAVATLMCAVSRDAVQLTIARALQGAAFGGEWAVGIVLVAEAAVPATRGRMVGAAQSAWAVGWALAAGGAFAVVSFHDPVSSWRAAFSLAAVLALGVLLLRHRFPAPPAAKHDEPPAIWRDLFARRHAYATFRGALLAIGLHSGYWALATWLPTLLRFGAATDPGEAGRRLAVLIGGSFLGYFGGSWLSDHLGRRKALLGFAVTAALFVPVYFAVPHAKALAVILGLPLGFLATGMFSASGPVLAELYPTALRGSGQGFCYNLGRGVAGVATGFIGAGVVKIGLAPMLTVFVTGAYGLVALAALLLHETRGRSLADDGS</sequence>
<comment type="subcellular location">
    <subcellularLocation>
        <location evidence="1">Membrane</location>
        <topology evidence="1">Multi-pass membrane protein</topology>
    </subcellularLocation>
</comment>
<feature type="transmembrane region" description="Helical" evidence="5">
    <location>
        <begin position="219"/>
        <end position="237"/>
    </location>
</feature>
<dbReference type="Pfam" id="PF07690">
    <property type="entry name" value="MFS_1"/>
    <property type="match status" value="1"/>
</dbReference>
<comment type="caution">
    <text evidence="7">The sequence shown here is derived from an EMBL/GenBank/DDBJ whole genome shotgun (WGS) entry which is preliminary data.</text>
</comment>
<dbReference type="PROSITE" id="PS00217">
    <property type="entry name" value="SUGAR_TRANSPORT_2"/>
    <property type="match status" value="1"/>
</dbReference>
<accession>A0ABU1N315</accession>
<feature type="transmembrane region" description="Helical" evidence="5">
    <location>
        <begin position="171"/>
        <end position="189"/>
    </location>
</feature>
<evidence type="ECO:0000256" key="1">
    <source>
        <dbReference type="ARBA" id="ARBA00004141"/>
    </source>
</evidence>
<protein>
    <submittedName>
        <fullName evidence="7">MFS family permease</fullName>
    </submittedName>
</protein>
<dbReference type="InterPro" id="IPR020846">
    <property type="entry name" value="MFS_dom"/>
</dbReference>
<feature type="transmembrane region" description="Helical" evidence="5">
    <location>
        <begin position="15"/>
        <end position="37"/>
    </location>
</feature>
<dbReference type="InterPro" id="IPR005829">
    <property type="entry name" value="Sugar_transporter_CS"/>
</dbReference>
<dbReference type="PANTHER" id="PTHR23508">
    <property type="entry name" value="CARBOXYLIC ACID TRANSPORTER PROTEIN HOMOLOG"/>
    <property type="match status" value="1"/>
</dbReference>
<dbReference type="RefSeq" id="WP_310033488.1">
    <property type="nucleotide sequence ID" value="NZ_JAVDRL010000010.1"/>
</dbReference>
<name>A0ABU1N315_9CAUL</name>
<dbReference type="PROSITE" id="PS50850">
    <property type="entry name" value="MFS"/>
    <property type="match status" value="1"/>
</dbReference>
<feature type="transmembrane region" description="Helical" evidence="5">
    <location>
        <begin position="49"/>
        <end position="70"/>
    </location>
</feature>
<feature type="transmembrane region" description="Helical" evidence="5">
    <location>
        <begin position="82"/>
        <end position="100"/>
    </location>
</feature>
<evidence type="ECO:0000256" key="3">
    <source>
        <dbReference type="ARBA" id="ARBA00022989"/>
    </source>
</evidence>
<evidence type="ECO:0000259" key="6">
    <source>
        <dbReference type="PROSITE" id="PS50850"/>
    </source>
</evidence>
<evidence type="ECO:0000256" key="4">
    <source>
        <dbReference type="ARBA" id="ARBA00023136"/>
    </source>
</evidence>
<dbReference type="SUPFAM" id="SSF103473">
    <property type="entry name" value="MFS general substrate transporter"/>
    <property type="match status" value="1"/>
</dbReference>
<dbReference type="PANTHER" id="PTHR23508:SF10">
    <property type="entry name" value="CARBOXYLIC ACID TRANSPORTER PROTEIN HOMOLOG"/>
    <property type="match status" value="1"/>
</dbReference>
<keyword evidence="2 5" id="KW-0812">Transmembrane</keyword>
<dbReference type="Proteomes" id="UP001262754">
    <property type="component" value="Unassembled WGS sequence"/>
</dbReference>
<feature type="transmembrane region" description="Helical" evidence="5">
    <location>
        <begin position="348"/>
        <end position="369"/>
    </location>
</feature>
<feature type="transmembrane region" description="Helical" evidence="5">
    <location>
        <begin position="147"/>
        <end position="165"/>
    </location>
</feature>
<evidence type="ECO:0000313" key="8">
    <source>
        <dbReference type="Proteomes" id="UP001262754"/>
    </source>
</evidence>
<evidence type="ECO:0000256" key="2">
    <source>
        <dbReference type="ARBA" id="ARBA00022692"/>
    </source>
</evidence>
<feature type="transmembrane region" description="Helical" evidence="5">
    <location>
        <begin position="257"/>
        <end position="274"/>
    </location>
</feature>
<gene>
    <name evidence="7" type="ORF">J2800_003593</name>
</gene>
<feature type="transmembrane region" description="Helical" evidence="5">
    <location>
        <begin position="310"/>
        <end position="336"/>
    </location>
</feature>